<evidence type="ECO:0000256" key="8">
    <source>
        <dbReference type="RuleBase" id="RU362068"/>
    </source>
</evidence>
<comment type="catalytic activity">
    <reaction evidence="6">
        <text>(R)-pantoate + NADP(+) = 2-dehydropantoate + NADPH + H(+)</text>
        <dbReference type="Rhea" id="RHEA:16233"/>
        <dbReference type="ChEBI" id="CHEBI:11561"/>
        <dbReference type="ChEBI" id="CHEBI:15378"/>
        <dbReference type="ChEBI" id="CHEBI:15980"/>
        <dbReference type="ChEBI" id="CHEBI:57783"/>
        <dbReference type="ChEBI" id="CHEBI:58349"/>
        <dbReference type="EC" id="1.1.1.169"/>
    </reaction>
    <physiologicalReaction direction="right-to-left" evidence="6">
        <dbReference type="Rhea" id="RHEA:16235"/>
    </physiologicalReaction>
</comment>
<dbReference type="Pfam" id="PF08546">
    <property type="entry name" value="ApbA_C"/>
    <property type="match status" value="1"/>
</dbReference>
<organism evidence="11 12">
    <name type="scientific">Methanofollis liminatans DSM 4140</name>
    <dbReference type="NCBI Taxonomy" id="28892"/>
    <lineage>
        <taxon>Archaea</taxon>
        <taxon>Methanobacteriati</taxon>
        <taxon>Methanobacteriota</taxon>
        <taxon>Stenosarchaea group</taxon>
        <taxon>Methanomicrobia</taxon>
        <taxon>Methanomicrobiales</taxon>
        <taxon>Methanomicrobiaceae</taxon>
        <taxon>Methanofollis</taxon>
    </lineage>
</organism>
<feature type="domain" description="Ketopantoate reductase N-terminal" evidence="9">
    <location>
        <begin position="15"/>
        <end position="161"/>
    </location>
</feature>
<evidence type="ECO:0000256" key="4">
    <source>
        <dbReference type="ARBA" id="ARBA00022993"/>
    </source>
</evidence>
<dbReference type="EMBL" id="CM001555">
    <property type="protein sequence ID" value="EJG07347.1"/>
    <property type="molecule type" value="Genomic_DNA"/>
</dbReference>
<dbReference type="InterPro" id="IPR013752">
    <property type="entry name" value="KPA_reductase"/>
</dbReference>
<evidence type="ECO:0000256" key="2">
    <source>
        <dbReference type="ARBA" id="ARBA00007870"/>
    </source>
</evidence>
<evidence type="ECO:0000256" key="3">
    <source>
        <dbReference type="ARBA" id="ARBA00022857"/>
    </source>
</evidence>
<dbReference type="GO" id="GO:0015940">
    <property type="term" value="P:pantothenate biosynthetic process"/>
    <property type="evidence" value="ECO:0007669"/>
    <property type="project" value="InterPro"/>
</dbReference>
<dbReference type="Proteomes" id="UP000005095">
    <property type="component" value="Chromosome"/>
</dbReference>
<comment type="similarity">
    <text evidence="2 8">Belongs to the ketopantoate reductase family.</text>
</comment>
<evidence type="ECO:0000313" key="11">
    <source>
        <dbReference type="EMBL" id="EJG07347.1"/>
    </source>
</evidence>
<dbReference type="GO" id="GO:0005737">
    <property type="term" value="C:cytoplasm"/>
    <property type="evidence" value="ECO:0007669"/>
    <property type="project" value="TreeGrafter"/>
</dbReference>
<sequence>MRISIEMTDSERPVIAILGAGAVGLSLAGKLAGAARVYVLCRPAHADAIRERGLLMAGIWGDRTVEGIACIAGPEDLPPSVDYIFITAKGTGTAAICEQFAGVMREATVVSLQNGIGNEEVISRYAGSVIGGTVTTNFSVEGPAQVRVKSESGPMMLGVWSGGDAAAGLDRLIGIVRAAGIPVERSPDIRAGKWAKSLLNITVNPLCALFSVPVGATADDRLRGVIAHLVHETFAVMAAEGVRVPWATPEAYLAHLFGVQIPDFAAVYPSMYYDIKMGRKTEIDLLNGYVAALGERHGIPTPYNRCIADLIRFRESAGPAHPTDEALS</sequence>
<dbReference type="UniPathway" id="UPA00241"/>
<protein>
    <recommendedName>
        <fullName evidence="8">2-dehydropantoate 2-reductase</fullName>
        <ecNumber evidence="8">1.1.1.169</ecNumber>
    </recommendedName>
    <alternativeName>
        <fullName evidence="8">Ketopantoate reductase</fullName>
    </alternativeName>
</protein>
<dbReference type="Gene3D" id="1.10.1040.10">
    <property type="entry name" value="N-(1-d-carboxylethyl)-l-norvaline Dehydrogenase, domain 2"/>
    <property type="match status" value="1"/>
</dbReference>
<dbReference type="PATRIC" id="fig|28892.9.peg.1507"/>
<dbReference type="GO" id="GO:0015937">
    <property type="term" value="P:coenzyme A biosynthetic process"/>
    <property type="evidence" value="ECO:0007669"/>
    <property type="project" value="UniProtKB-UniPathway"/>
</dbReference>
<dbReference type="InterPro" id="IPR036291">
    <property type="entry name" value="NAD(P)-bd_dom_sf"/>
</dbReference>
<evidence type="ECO:0000256" key="5">
    <source>
        <dbReference type="ARBA" id="ARBA00023002"/>
    </source>
</evidence>
<evidence type="ECO:0000259" key="9">
    <source>
        <dbReference type="Pfam" id="PF02558"/>
    </source>
</evidence>
<keyword evidence="5 8" id="KW-0560">Oxidoreductase</keyword>
<dbReference type="PANTHER" id="PTHR21708">
    <property type="entry name" value="PROBABLE 2-DEHYDROPANTOATE 2-REDUCTASE"/>
    <property type="match status" value="1"/>
</dbReference>
<dbReference type="InterPro" id="IPR013328">
    <property type="entry name" value="6PGD_dom2"/>
</dbReference>
<evidence type="ECO:0000313" key="12">
    <source>
        <dbReference type="Proteomes" id="UP000005095"/>
    </source>
</evidence>
<dbReference type="GO" id="GO:0008677">
    <property type="term" value="F:2-dehydropantoate 2-reductase activity"/>
    <property type="evidence" value="ECO:0007669"/>
    <property type="project" value="UniProtKB-EC"/>
</dbReference>
<comment type="function">
    <text evidence="8">Catalyzes the NADPH-dependent reduction of ketopantoate into pantoic acid.</text>
</comment>
<keyword evidence="4 8" id="KW-0173">Coenzyme A biosynthesis</keyword>
<name>J1L2S7_9EURY</name>
<dbReference type="InterPro" id="IPR051402">
    <property type="entry name" value="KPR-Related"/>
</dbReference>
<comment type="catalytic activity">
    <reaction evidence="7">
        <text>(R)-pantoate + NAD(+) = 2-dehydropantoate + NADH + H(+)</text>
        <dbReference type="Rhea" id="RHEA:61292"/>
        <dbReference type="ChEBI" id="CHEBI:11561"/>
        <dbReference type="ChEBI" id="CHEBI:15378"/>
        <dbReference type="ChEBI" id="CHEBI:15980"/>
        <dbReference type="ChEBI" id="CHEBI:57540"/>
        <dbReference type="ChEBI" id="CHEBI:57945"/>
    </reaction>
    <physiologicalReaction direction="right-to-left" evidence="7">
        <dbReference type="Rhea" id="RHEA:61294"/>
    </physiologicalReaction>
</comment>
<dbReference type="SUPFAM" id="SSF48179">
    <property type="entry name" value="6-phosphogluconate dehydrogenase C-terminal domain-like"/>
    <property type="match status" value="1"/>
</dbReference>
<evidence type="ECO:0000259" key="10">
    <source>
        <dbReference type="Pfam" id="PF08546"/>
    </source>
</evidence>
<dbReference type="InterPro" id="IPR008927">
    <property type="entry name" value="6-PGluconate_DH-like_C_sf"/>
</dbReference>
<dbReference type="SUPFAM" id="SSF51735">
    <property type="entry name" value="NAD(P)-binding Rossmann-fold domains"/>
    <property type="match status" value="1"/>
</dbReference>
<dbReference type="Pfam" id="PF02558">
    <property type="entry name" value="ApbA"/>
    <property type="match status" value="1"/>
</dbReference>
<dbReference type="PANTHER" id="PTHR21708:SF26">
    <property type="entry name" value="2-DEHYDROPANTOATE 2-REDUCTASE"/>
    <property type="match status" value="1"/>
</dbReference>
<keyword evidence="3 8" id="KW-0521">NADP</keyword>
<dbReference type="NCBIfam" id="TIGR00745">
    <property type="entry name" value="apbA_panE"/>
    <property type="match status" value="1"/>
</dbReference>
<evidence type="ECO:0000256" key="1">
    <source>
        <dbReference type="ARBA" id="ARBA00004724"/>
    </source>
</evidence>
<dbReference type="InterPro" id="IPR003710">
    <property type="entry name" value="ApbA"/>
</dbReference>
<dbReference type="HOGENOM" id="CLU_031468_0_0_2"/>
<dbReference type="Gene3D" id="3.40.50.720">
    <property type="entry name" value="NAD(P)-binding Rossmann-like Domain"/>
    <property type="match status" value="1"/>
</dbReference>
<feature type="domain" description="Ketopantoate reductase C-terminal" evidence="10">
    <location>
        <begin position="188"/>
        <end position="314"/>
    </location>
</feature>
<evidence type="ECO:0000256" key="6">
    <source>
        <dbReference type="ARBA" id="ARBA00047506"/>
    </source>
</evidence>
<reference evidence="11 12" key="1">
    <citation type="submission" date="2011-08" db="EMBL/GenBank/DDBJ databases">
        <title>The complete genome of Methanofollis liminatans DSM 4140.</title>
        <authorList>
            <consortium name="US DOE Joint Genome Institute (JGI-PGF)"/>
            <person name="Lucas S."/>
            <person name="Han J."/>
            <person name="Lapidus A."/>
            <person name="Bruce D."/>
            <person name="Goodwin L."/>
            <person name="Pitluck S."/>
            <person name="Peters L."/>
            <person name="Kyrpides N."/>
            <person name="Mavromatis K."/>
            <person name="Ivanova N."/>
            <person name="Mikhailova N."/>
            <person name="Lu M."/>
            <person name="Detter J.C."/>
            <person name="Tapia R."/>
            <person name="Han C."/>
            <person name="Land M."/>
            <person name="Hauser L."/>
            <person name="Markowitz V."/>
            <person name="Cheng J.-F."/>
            <person name="Hugenholtz P."/>
            <person name="Woyke T."/>
            <person name="Wu D."/>
            <person name="Spring S."/>
            <person name="Schuler E."/>
            <person name="Brambilla E."/>
            <person name="Klenk H.-P."/>
            <person name="Eisen J.A."/>
        </authorList>
    </citation>
    <scope>NUCLEOTIDE SEQUENCE [LARGE SCALE GENOMIC DNA]</scope>
    <source>
        <strain evidence="11 12">DSM 4140</strain>
    </source>
</reference>
<dbReference type="STRING" id="28892.Metli_1395"/>
<comment type="pathway">
    <text evidence="1 8">Cofactor biosynthesis; coenzyme A biosynthesis.</text>
</comment>
<evidence type="ECO:0000256" key="7">
    <source>
        <dbReference type="ARBA" id="ARBA00048196"/>
    </source>
</evidence>
<dbReference type="EC" id="1.1.1.169" evidence="8"/>
<dbReference type="InterPro" id="IPR013332">
    <property type="entry name" value="KPR_N"/>
</dbReference>
<gene>
    <name evidence="11" type="ORF">Metli_1395</name>
</gene>
<keyword evidence="12" id="KW-1185">Reference proteome</keyword>
<accession>J1L2S7</accession>
<proteinExistence type="inferred from homology"/>
<dbReference type="AlphaFoldDB" id="J1L2S7"/>